<accession>A0ABW4L520</accession>
<evidence type="ECO:0000259" key="3">
    <source>
        <dbReference type="Pfam" id="PF10756"/>
    </source>
</evidence>
<keyword evidence="5" id="KW-1185">Reference proteome</keyword>
<evidence type="ECO:0000313" key="4">
    <source>
        <dbReference type="EMBL" id="MFD1717074.1"/>
    </source>
</evidence>
<dbReference type="EMBL" id="JBHUEE010000002">
    <property type="protein sequence ID" value="MFD1717074.1"/>
    <property type="molecule type" value="Genomic_DNA"/>
</dbReference>
<feature type="region of interest" description="Disordered" evidence="1">
    <location>
        <begin position="114"/>
        <end position="133"/>
    </location>
</feature>
<dbReference type="RefSeq" id="WP_388002606.1">
    <property type="nucleotide sequence ID" value="NZ_JBHUEE010000002.1"/>
</dbReference>
<reference evidence="5" key="1">
    <citation type="journal article" date="2019" name="Int. J. Syst. Evol. Microbiol.">
        <title>The Global Catalogue of Microorganisms (GCM) 10K type strain sequencing project: providing services to taxonomists for standard genome sequencing and annotation.</title>
        <authorList>
            <consortium name="The Broad Institute Genomics Platform"/>
            <consortium name="The Broad Institute Genome Sequencing Center for Infectious Disease"/>
            <person name="Wu L."/>
            <person name="Ma J."/>
        </authorList>
    </citation>
    <scope>NUCLEOTIDE SEQUENCE [LARGE SCALE GENOMIC DNA]</scope>
    <source>
        <strain evidence="5">JCM 17130</strain>
    </source>
</reference>
<feature type="compositionally biased region" description="Low complexity" evidence="1">
    <location>
        <begin position="124"/>
        <end position="133"/>
    </location>
</feature>
<feature type="domain" description="Low molecular weight protein antigen 6 PH" evidence="3">
    <location>
        <begin position="60"/>
        <end position="97"/>
    </location>
</feature>
<organism evidence="4 5">
    <name type="scientific">Georgenia deserti</name>
    <dbReference type="NCBI Taxonomy" id="2093781"/>
    <lineage>
        <taxon>Bacteria</taxon>
        <taxon>Bacillati</taxon>
        <taxon>Actinomycetota</taxon>
        <taxon>Actinomycetes</taxon>
        <taxon>Micrococcales</taxon>
        <taxon>Bogoriellaceae</taxon>
        <taxon>Georgenia</taxon>
    </lineage>
</organism>
<feature type="transmembrane region" description="Helical" evidence="2">
    <location>
        <begin position="39"/>
        <end position="58"/>
    </location>
</feature>
<comment type="caution">
    <text evidence="4">The sequence shown here is derived from an EMBL/GenBank/DDBJ whole genome shotgun (WGS) entry which is preliminary data.</text>
</comment>
<protein>
    <submittedName>
        <fullName evidence="4">PH domain-containing protein</fullName>
    </submittedName>
</protein>
<keyword evidence="2" id="KW-1133">Transmembrane helix</keyword>
<keyword evidence="2" id="KW-0472">Membrane</keyword>
<evidence type="ECO:0000313" key="5">
    <source>
        <dbReference type="Proteomes" id="UP001597277"/>
    </source>
</evidence>
<sequence>MSSTLLVRPWPSRRMAIACWVACALVVVAVFVNGGFAELAAYGPVALAGAALAWAVFWEPHVRVDADGVDLANVWRTVTIPWGALESVDTRWGLRLVTTTKRYSSWAVPARSRYRRPRPDEPTPDLLDLPPETGQTVSANSEEVGRVIETRLLAGAGGGETATVTARANARSIGLVLGSAALAASTIALFG</sequence>
<dbReference type="Proteomes" id="UP001597277">
    <property type="component" value="Unassembled WGS sequence"/>
</dbReference>
<keyword evidence="2" id="KW-0812">Transmembrane</keyword>
<gene>
    <name evidence="4" type="ORF">ACFSE6_04460</name>
</gene>
<proteinExistence type="predicted"/>
<dbReference type="Pfam" id="PF10756">
    <property type="entry name" value="bPH_6"/>
    <property type="match status" value="1"/>
</dbReference>
<feature type="transmembrane region" description="Helical" evidence="2">
    <location>
        <begin position="15"/>
        <end position="33"/>
    </location>
</feature>
<name>A0ABW4L520_9MICO</name>
<evidence type="ECO:0000256" key="2">
    <source>
        <dbReference type="SAM" id="Phobius"/>
    </source>
</evidence>
<dbReference type="InterPro" id="IPR019692">
    <property type="entry name" value="CFP-6_PH"/>
</dbReference>
<evidence type="ECO:0000256" key="1">
    <source>
        <dbReference type="SAM" id="MobiDB-lite"/>
    </source>
</evidence>